<evidence type="ECO:0000256" key="1">
    <source>
        <dbReference type="ARBA" id="ARBA00012840"/>
    </source>
</evidence>
<dbReference type="FunFam" id="3.30.930.10:FF:000055">
    <property type="entry name" value="Serine--tRNA ligase"/>
    <property type="match status" value="1"/>
</dbReference>
<dbReference type="GO" id="GO:0004828">
    <property type="term" value="F:serine-tRNA ligase activity"/>
    <property type="evidence" value="ECO:0007669"/>
    <property type="project" value="UniProtKB-EC"/>
</dbReference>
<evidence type="ECO:0000256" key="6">
    <source>
        <dbReference type="ARBA" id="ARBA00023146"/>
    </source>
</evidence>
<feature type="binding site" evidence="8">
    <location>
        <position position="347"/>
    </location>
    <ligand>
        <name>L-serine</name>
        <dbReference type="ChEBI" id="CHEBI:33384"/>
    </ligand>
</feature>
<evidence type="ECO:0000259" key="10">
    <source>
        <dbReference type="PROSITE" id="PS50862"/>
    </source>
</evidence>
<name>A0A5J4Z7A7_PORPP</name>
<protein>
    <recommendedName>
        <fullName evidence="1">serine--tRNA ligase</fullName>
        <ecNumber evidence="1">6.1.1.11</ecNumber>
    </recommendedName>
    <alternativeName>
        <fullName evidence="7">Seryl-tRNA synthetase</fullName>
    </alternativeName>
</protein>
<keyword evidence="3" id="KW-0547">Nucleotide-binding</keyword>
<dbReference type="PIRSF" id="PIRSF001529">
    <property type="entry name" value="Ser-tRNA-synth_IIa"/>
    <property type="match status" value="1"/>
</dbReference>
<feature type="binding site" evidence="9">
    <location>
        <begin position="347"/>
        <end position="349"/>
    </location>
    <ligand>
        <name>ATP</name>
        <dbReference type="ChEBI" id="CHEBI:30616"/>
    </ligand>
</feature>
<dbReference type="NCBIfam" id="TIGR00414">
    <property type="entry name" value="serS"/>
    <property type="match status" value="1"/>
</dbReference>
<evidence type="ECO:0000256" key="2">
    <source>
        <dbReference type="ARBA" id="ARBA00022598"/>
    </source>
</evidence>
<dbReference type="InterPro" id="IPR033729">
    <property type="entry name" value="SerRS_core"/>
</dbReference>
<dbReference type="Gene3D" id="3.30.930.10">
    <property type="entry name" value="Bira Bifunctional Protein, Domain 2"/>
    <property type="match status" value="1"/>
</dbReference>
<organism evidence="11 12">
    <name type="scientific">Porphyridium purpureum</name>
    <name type="common">Red alga</name>
    <name type="synonym">Porphyridium cruentum</name>
    <dbReference type="NCBI Taxonomy" id="35688"/>
    <lineage>
        <taxon>Eukaryota</taxon>
        <taxon>Rhodophyta</taxon>
        <taxon>Bangiophyceae</taxon>
        <taxon>Porphyridiales</taxon>
        <taxon>Porphyridiaceae</taxon>
        <taxon>Porphyridium</taxon>
    </lineage>
</organism>
<dbReference type="InterPro" id="IPR015866">
    <property type="entry name" value="Ser-tRNA-synth_1_N"/>
</dbReference>
<dbReference type="InterPro" id="IPR045864">
    <property type="entry name" value="aa-tRNA-synth_II/BPL/LPL"/>
</dbReference>
<dbReference type="SUPFAM" id="SSF46589">
    <property type="entry name" value="tRNA-binding arm"/>
    <property type="match status" value="1"/>
</dbReference>
<dbReference type="SUPFAM" id="SSF55681">
    <property type="entry name" value="Class II aaRS and biotin synthetases"/>
    <property type="match status" value="1"/>
</dbReference>
<dbReference type="Proteomes" id="UP000324585">
    <property type="component" value="Unassembled WGS sequence"/>
</dbReference>
<evidence type="ECO:0000256" key="7">
    <source>
        <dbReference type="ARBA" id="ARBA00031113"/>
    </source>
</evidence>
<dbReference type="GO" id="GO:0005524">
    <property type="term" value="F:ATP binding"/>
    <property type="evidence" value="ECO:0007669"/>
    <property type="project" value="UniProtKB-KW"/>
</dbReference>
<comment type="caution">
    <text evidence="11">The sequence shown here is derived from an EMBL/GenBank/DDBJ whole genome shotgun (WGS) entry which is preliminary data.</text>
</comment>
<keyword evidence="12" id="KW-1185">Reference proteome</keyword>
<dbReference type="InterPro" id="IPR042103">
    <property type="entry name" value="SerRS_1_N_sf"/>
</dbReference>
<dbReference type="AlphaFoldDB" id="A0A5J4Z7A7"/>
<feature type="site" description="Important for serine binding" evidence="8">
    <location>
        <position position="469"/>
    </location>
</feature>
<dbReference type="InterPro" id="IPR010978">
    <property type="entry name" value="tRNA-bd_arm"/>
</dbReference>
<feature type="domain" description="Aminoacyl-transfer RNA synthetases class-II family profile" evidence="10">
    <location>
        <begin position="224"/>
        <end position="494"/>
    </location>
</feature>
<dbReference type="Pfam" id="PF00587">
    <property type="entry name" value="tRNA-synt_2b"/>
    <property type="match status" value="1"/>
</dbReference>
<dbReference type="InterPro" id="IPR002317">
    <property type="entry name" value="Ser-tRNA-ligase_type_1"/>
</dbReference>
<feature type="binding site" evidence="8">
    <location>
        <position position="316"/>
    </location>
    <ligand>
        <name>L-serine</name>
        <dbReference type="ChEBI" id="CHEBI:33384"/>
    </ligand>
</feature>
<dbReference type="InterPro" id="IPR006195">
    <property type="entry name" value="aa-tRNA-synth_II"/>
</dbReference>
<gene>
    <name evidence="11" type="ORF">FVE85_7406</name>
</gene>
<dbReference type="PRINTS" id="PR00981">
    <property type="entry name" value="TRNASYNTHSER"/>
</dbReference>
<sequence length="508" mass="56511">MMAMMERQSLACFQTSLASFHKSRSCVGPLNVTACRYGFTTGAVSSWGLFRLGSTRYHSNAALNSGNVGRRRASVNKTFESGLRMAAIDYKALDKRLDEMKTNIQNRKVDADADKVMALYHAFCSYTTEAGNMRQRRNENAAKMKSAGKMGPEERGALIEEGKQIKADLAALEHKLAEIELSMETEAMRIPNFTHPDVPVGEEANATLVFMQGEQRAFGFEVRDHVRLGEALDLFDFDNASRVTGPKFYYLRNAGALLEFALINYALSRVLKHKFTPMTTPDLAHEAVVAGCGFNPRGESSQVYTLNGSDLCLVGTAEIPLGGYYSDQLLDAAQLPIRMAAVSHCFRQEAGSAGLATRGLYRVHQFTKVEMFVLCHPDDSDRMHDELLEIEKGLFSDLGLHYKVLDMPTEDLGNPAYRKFDIEAWMPGRGSYGEISSASNCTDYQARRLNIKYRHAQGDNRYVHTLNGTACAVPRMIVAILENFQTNDGKIIVPEVLRPFMGGMEIIE</sequence>
<dbReference type="GO" id="GO:0006434">
    <property type="term" value="P:seryl-tRNA aminoacylation"/>
    <property type="evidence" value="ECO:0007669"/>
    <property type="project" value="InterPro"/>
</dbReference>
<proteinExistence type="predicted"/>
<feature type="binding site" evidence="9">
    <location>
        <begin position="434"/>
        <end position="437"/>
    </location>
    <ligand>
        <name>ATP</name>
        <dbReference type="ChEBI" id="CHEBI:30616"/>
    </ligand>
</feature>
<dbReference type="InterPro" id="IPR002314">
    <property type="entry name" value="aa-tRNA-synt_IIb"/>
</dbReference>
<dbReference type="GO" id="GO:0005737">
    <property type="term" value="C:cytoplasm"/>
    <property type="evidence" value="ECO:0007669"/>
    <property type="project" value="UniProtKB-ARBA"/>
</dbReference>
<accession>A0A5J4Z7A7</accession>
<dbReference type="Pfam" id="PF02403">
    <property type="entry name" value="Seryl_tRNA_N"/>
    <property type="match status" value="1"/>
</dbReference>
<evidence type="ECO:0000256" key="3">
    <source>
        <dbReference type="ARBA" id="ARBA00022741"/>
    </source>
</evidence>
<reference evidence="12" key="1">
    <citation type="journal article" date="2019" name="Nat. Commun.">
        <title>Expansion of phycobilisome linker gene families in mesophilic red algae.</title>
        <authorList>
            <person name="Lee J."/>
            <person name="Kim D."/>
            <person name="Bhattacharya D."/>
            <person name="Yoon H.S."/>
        </authorList>
    </citation>
    <scope>NUCLEOTIDE SEQUENCE [LARGE SCALE GENOMIC DNA]</scope>
    <source>
        <strain evidence="12">CCMP 1328</strain>
    </source>
</reference>
<feature type="binding site" evidence="8">
    <location>
        <position position="467"/>
    </location>
    <ligand>
        <name>L-serine</name>
        <dbReference type="ChEBI" id="CHEBI:33384"/>
    </ligand>
</feature>
<evidence type="ECO:0000256" key="9">
    <source>
        <dbReference type="PIRSR" id="PIRSR001529-2"/>
    </source>
</evidence>
<keyword evidence="6" id="KW-0030">Aminoacyl-tRNA synthetase</keyword>
<dbReference type="OMA" id="EQNCIDR"/>
<keyword evidence="2 11" id="KW-0436">Ligase</keyword>
<evidence type="ECO:0000256" key="8">
    <source>
        <dbReference type="PIRSR" id="PIRSR001529-1"/>
    </source>
</evidence>
<evidence type="ECO:0000313" key="11">
    <source>
        <dbReference type="EMBL" id="KAA8499821.1"/>
    </source>
</evidence>
<keyword evidence="4 9" id="KW-0067">ATP-binding</keyword>
<dbReference type="EC" id="6.1.1.11" evidence="1"/>
<evidence type="ECO:0000256" key="5">
    <source>
        <dbReference type="ARBA" id="ARBA00022917"/>
    </source>
</evidence>
<dbReference type="CDD" id="cd00770">
    <property type="entry name" value="SerRS_core"/>
    <property type="match status" value="1"/>
</dbReference>
<evidence type="ECO:0000256" key="4">
    <source>
        <dbReference type="ARBA" id="ARBA00022840"/>
    </source>
</evidence>
<dbReference type="PANTHER" id="PTHR11778">
    <property type="entry name" value="SERYL-TRNA SYNTHETASE"/>
    <property type="match status" value="1"/>
</dbReference>
<evidence type="ECO:0000313" key="12">
    <source>
        <dbReference type="Proteomes" id="UP000324585"/>
    </source>
</evidence>
<dbReference type="EMBL" id="VRMN01000001">
    <property type="protein sequence ID" value="KAA8499821.1"/>
    <property type="molecule type" value="Genomic_DNA"/>
</dbReference>
<feature type="binding site" evidence="8">
    <location>
        <position position="370"/>
    </location>
    <ligand>
        <name>L-serine</name>
        <dbReference type="ChEBI" id="CHEBI:33384"/>
    </ligand>
</feature>
<dbReference type="OrthoDB" id="1983at2759"/>
<keyword evidence="5" id="KW-0648">Protein biosynthesis</keyword>
<feature type="binding site" evidence="9">
    <location>
        <begin position="363"/>
        <end position="366"/>
    </location>
    <ligand>
        <name>ATP</name>
        <dbReference type="ChEBI" id="CHEBI:30616"/>
    </ligand>
</feature>
<dbReference type="Gene3D" id="1.10.287.40">
    <property type="entry name" value="Serine-tRNA synthetase, tRNA binding domain"/>
    <property type="match status" value="1"/>
</dbReference>
<dbReference type="PROSITE" id="PS50862">
    <property type="entry name" value="AA_TRNA_LIGASE_II"/>
    <property type="match status" value="1"/>
</dbReference>